<comment type="caution">
    <text evidence="1">The sequence shown here is derived from an EMBL/GenBank/DDBJ whole genome shotgun (WGS) entry which is preliminary data.</text>
</comment>
<accession>A0AAN6E4M7</accession>
<evidence type="ECO:0000313" key="2">
    <source>
        <dbReference type="Proteomes" id="UP001203852"/>
    </source>
</evidence>
<protein>
    <submittedName>
        <fullName evidence="1">Uncharacterized protein</fullName>
    </submittedName>
</protein>
<sequence length="114" mass="12542">MSRCLATIDCAPNQLSLILLLQCITIQLTVSGSISYILSSSSRASFPSSSFHRVKRVLELSAQLRRSRYPECDSSEGDFLTAGRPFCIAHSVSDSTGLQKPKVAFLDWFHTTAD</sequence>
<dbReference type="AlphaFoldDB" id="A0AAN6E4M7"/>
<proteinExistence type="predicted"/>
<evidence type="ECO:0000313" key="1">
    <source>
        <dbReference type="EMBL" id="KAI1617322.1"/>
    </source>
</evidence>
<reference evidence="1" key="1">
    <citation type="journal article" date="2022" name="bioRxiv">
        <title>Deciphering the potential niche of two novel black yeast fungi from a biological soil crust based on their genomes, phenotypes, and melanin regulation.</title>
        <authorList>
            <consortium name="DOE Joint Genome Institute"/>
            <person name="Carr E.C."/>
            <person name="Barton Q."/>
            <person name="Grambo S."/>
            <person name="Sullivan M."/>
            <person name="Renfro C.M."/>
            <person name="Kuo A."/>
            <person name="Pangilinan J."/>
            <person name="Lipzen A."/>
            <person name="Keymanesh K."/>
            <person name="Savage E."/>
            <person name="Barry K."/>
            <person name="Grigoriev I.V."/>
            <person name="Riekhof W.R."/>
            <person name="Harris S.S."/>
        </authorList>
    </citation>
    <scope>NUCLEOTIDE SEQUENCE</scope>
    <source>
        <strain evidence="1">JF 03-4F</strain>
    </source>
</reference>
<dbReference type="Proteomes" id="UP001203852">
    <property type="component" value="Unassembled WGS sequence"/>
</dbReference>
<name>A0AAN6E4M7_9EURO</name>
<gene>
    <name evidence="1" type="ORF">EDD36DRAFT_160323</name>
</gene>
<dbReference type="EMBL" id="MU404351">
    <property type="protein sequence ID" value="KAI1617322.1"/>
    <property type="molecule type" value="Genomic_DNA"/>
</dbReference>
<organism evidence="1 2">
    <name type="scientific">Exophiala viscosa</name>
    <dbReference type="NCBI Taxonomy" id="2486360"/>
    <lineage>
        <taxon>Eukaryota</taxon>
        <taxon>Fungi</taxon>
        <taxon>Dikarya</taxon>
        <taxon>Ascomycota</taxon>
        <taxon>Pezizomycotina</taxon>
        <taxon>Eurotiomycetes</taxon>
        <taxon>Chaetothyriomycetidae</taxon>
        <taxon>Chaetothyriales</taxon>
        <taxon>Herpotrichiellaceae</taxon>
        <taxon>Exophiala</taxon>
    </lineage>
</organism>
<keyword evidence="2" id="KW-1185">Reference proteome</keyword>